<evidence type="ECO:0008006" key="4">
    <source>
        <dbReference type="Google" id="ProtNLM"/>
    </source>
</evidence>
<feature type="transmembrane region" description="Helical" evidence="1">
    <location>
        <begin position="167"/>
        <end position="188"/>
    </location>
</feature>
<dbReference type="EMBL" id="JABEQG010000017">
    <property type="protein sequence ID" value="MBB2156678.1"/>
    <property type="molecule type" value="Genomic_DNA"/>
</dbReference>
<evidence type="ECO:0000256" key="1">
    <source>
        <dbReference type="SAM" id="Phobius"/>
    </source>
</evidence>
<keyword evidence="1" id="KW-0472">Membrane</keyword>
<comment type="caution">
    <text evidence="2">The sequence shown here is derived from an EMBL/GenBank/DDBJ whole genome shotgun (WGS) entry which is preliminary data.</text>
</comment>
<accession>A0A7W4I4Z2</accession>
<evidence type="ECO:0000313" key="3">
    <source>
        <dbReference type="Proteomes" id="UP000550787"/>
    </source>
</evidence>
<name>A0A7W4I4Z2_GLUDI</name>
<protein>
    <recommendedName>
        <fullName evidence="4">Peptidase M50</fullName>
    </recommendedName>
</protein>
<gene>
    <name evidence="2" type="ORF">HLH33_10205</name>
</gene>
<dbReference type="AlphaFoldDB" id="A0A7W4I4Z2"/>
<organism evidence="2 3">
    <name type="scientific">Gluconacetobacter diazotrophicus</name>
    <name type="common">Acetobacter diazotrophicus</name>
    <dbReference type="NCBI Taxonomy" id="33996"/>
    <lineage>
        <taxon>Bacteria</taxon>
        <taxon>Pseudomonadati</taxon>
        <taxon>Pseudomonadota</taxon>
        <taxon>Alphaproteobacteria</taxon>
        <taxon>Acetobacterales</taxon>
        <taxon>Acetobacteraceae</taxon>
        <taxon>Gluconacetobacter</taxon>
    </lineage>
</organism>
<keyword evidence="1" id="KW-1133">Transmembrane helix</keyword>
<dbReference type="Proteomes" id="UP000550787">
    <property type="component" value="Unassembled WGS sequence"/>
</dbReference>
<reference evidence="2 3" key="1">
    <citation type="submission" date="2020-04" db="EMBL/GenBank/DDBJ databases">
        <title>Description of novel Gluconacetobacter.</title>
        <authorList>
            <person name="Sombolestani A."/>
        </authorList>
    </citation>
    <scope>NUCLEOTIDE SEQUENCE [LARGE SCALE GENOMIC DNA]</scope>
    <source>
        <strain evidence="2 3">LMG 7603</strain>
    </source>
</reference>
<keyword evidence="1" id="KW-0812">Transmembrane</keyword>
<evidence type="ECO:0000313" key="2">
    <source>
        <dbReference type="EMBL" id="MBB2156678.1"/>
    </source>
</evidence>
<sequence>MDRIMTETPVFPRDQAVPRFVAETVLFVFLAHALAFFLHEYSHAVTAWLLGFKADPLALHYGHADIVNILLQREIDENVAYGPIYAAHRDGAAALIALSGMALGNGALYVLCFWCIRRVRPRDMNRPAVRFLFWLALMGAANLWSYAPIRTITTHGDMAEMARGLHMSPWLLLPFVTLPSILAMYSFFFRLVVPNWAWLFAGGPARPVFAAAMTGLLYFGFFGAAGLFGSYGDVCALLSIVSLFVLFPLSVVFCLLATGMGVIGFGQGHGQDGGAPV</sequence>
<proteinExistence type="predicted"/>
<feature type="transmembrane region" description="Helical" evidence="1">
    <location>
        <begin position="92"/>
        <end position="116"/>
    </location>
</feature>
<feature type="transmembrane region" description="Helical" evidence="1">
    <location>
        <begin position="208"/>
        <end position="231"/>
    </location>
</feature>
<feature type="transmembrane region" description="Helical" evidence="1">
    <location>
        <begin position="20"/>
        <end position="39"/>
    </location>
</feature>
<feature type="transmembrane region" description="Helical" evidence="1">
    <location>
        <begin position="237"/>
        <end position="257"/>
    </location>
</feature>